<dbReference type="Gene3D" id="3.30.420.10">
    <property type="entry name" value="Ribonuclease H-like superfamily/Ribonuclease H"/>
    <property type="match status" value="1"/>
</dbReference>
<feature type="region of interest" description="Disordered" evidence="2">
    <location>
        <begin position="643"/>
        <end position="679"/>
    </location>
</feature>
<reference evidence="3" key="2">
    <citation type="submission" date="2022-01" db="EMBL/GenBank/DDBJ databases">
        <authorList>
            <person name="Yamashiro T."/>
            <person name="Shiraishi A."/>
            <person name="Satake H."/>
            <person name="Nakayama K."/>
        </authorList>
    </citation>
    <scope>NUCLEOTIDE SEQUENCE</scope>
</reference>
<keyword evidence="1" id="KW-0175">Coiled coil</keyword>
<organism evidence="3 4">
    <name type="scientific">Tanacetum coccineum</name>
    <dbReference type="NCBI Taxonomy" id="301880"/>
    <lineage>
        <taxon>Eukaryota</taxon>
        <taxon>Viridiplantae</taxon>
        <taxon>Streptophyta</taxon>
        <taxon>Embryophyta</taxon>
        <taxon>Tracheophyta</taxon>
        <taxon>Spermatophyta</taxon>
        <taxon>Magnoliopsida</taxon>
        <taxon>eudicotyledons</taxon>
        <taxon>Gunneridae</taxon>
        <taxon>Pentapetalae</taxon>
        <taxon>asterids</taxon>
        <taxon>campanulids</taxon>
        <taxon>Asterales</taxon>
        <taxon>Asteraceae</taxon>
        <taxon>Asteroideae</taxon>
        <taxon>Anthemideae</taxon>
        <taxon>Anthemidinae</taxon>
        <taxon>Tanacetum</taxon>
    </lineage>
</organism>
<feature type="region of interest" description="Disordered" evidence="2">
    <location>
        <begin position="168"/>
        <end position="209"/>
    </location>
</feature>
<feature type="coiled-coil region" evidence="1">
    <location>
        <begin position="498"/>
        <end position="530"/>
    </location>
</feature>
<evidence type="ECO:0000313" key="3">
    <source>
        <dbReference type="EMBL" id="GJS73193.1"/>
    </source>
</evidence>
<name>A0ABQ4Y7T6_9ASTR</name>
<dbReference type="CDD" id="cd00303">
    <property type="entry name" value="retropepsin_like"/>
    <property type="match status" value="1"/>
</dbReference>
<keyword evidence="3" id="KW-0548">Nucleotidyltransferase</keyword>
<gene>
    <name evidence="3" type="ORF">Tco_0706034</name>
</gene>
<dbReference type="PANTHER" id="PTHR15503:SF45">
    <property type="entry name" value="RNA-DIRECTED DNA POLYMERASE HOMOLOG"/>
    <property type="match status" value="1"/>
</dbReference>
<protein>
    <submittedName>
        <fullName evidence="3">Reverse transcriptase domain-containing protein</fullName>
    </submittedName>
</protein>
<keyword evidence="3" id="KW-0695">RNA-directed DNA polymerase</keyword>
<comment type="caution">
    <text evidence="3">The sequence shown here is derived from an EMBL/GenBank/DDBJ whole genome shotgun (WGS) entry which is preliminary data.</text>
</comment>
<dbReference type="EMBL" id="BQNB010010136">
    <property type="protein sequence ID" value="GJS73193.1"/>
    <property type="molecule type" value="Genomic_DNA"/>
</dbReference>
<accession>A0ABQ4Y7T6</accession>
<proteinExistence type="predicted"/>
<dbReference type="SUPFAM" id="SSF53098">
    <property type="entry name" value="Ribonuclease H-like"/>
    <property type="match status" value="1"/>
</dbReference>
<feature type="compositionally biased region" description="Basic and acidic residues" evidence="2">
    <location>
        <begin position="652"/>
        <end position="679"/>
    </location>
</feature>
<evidence type="ECO:0000256" key="2">
    <source>
        <dbReference type="SAM" id="MobiDB-lite"/>
    </source>
</evidence>
<dbReference type="GO" id="GO:0003964">
    <property type="term" value="F:RNA-directed DNA polymerase activity"/>
    <property type="evidence" value="ECO:0007669"/>
    <property type="project" value="UniProtKB-KW"/>
</dbReference>
<feature type="compositionally biased region" description="Basic and acidic residues" evidence="2">
    <location>
        <begin position="179"/>
        <end position="192"/>
    </location>
</feature>
<feature type="compositionally biased region" description="Polar residues" evidence="2">
    <location>
        <begin position="168"/>
        <end position="177"/>
    </location>
</feature>
<dbReference type="SUPFAM" id="SSF56672">
    <property type="entry name" value="DNA/RNA polymerases"/>
    <property type="match status" value="1"/>
</dbReference>
<dbReference type="InterPro" id="IPR043502">
    <property type="entry name" value="DNA/RNA_pol_sf"/>
</dbReference>
<sequence length="748" mass="85851">MGLGFTTTPTSISPSTRGRVERHRAMTIHHQHHPYSLSTPSAGETALLGDITLKLEDAQDGRTRISQRVAMDSQRVDLLMRDMMTLQETVWMVRGRRLCFPASWARSIGLSQATHQELQTHRDHVYAHETYLQAHQTQLQRKYSQSDTTPDMRREMSDMQAELLALQQSTGGHSWTSRPEVRIPDHQDESGRRRQSHQKGNQTTKGEGLMIHPEHHDTNQQPFKRHNVARAYNIGDTGKGSHKGSMPNCNKWPSSSIRPVALKGTLQRDSTTCKNNKRRKWECDKIDYCSLEMHKEGEMHRYPDSNSRTTDSPLNNQYASDLFDTGADRISYPLHYSLINIAPTSLENCYDVELADGKLVAINTIIRGCTLNFLDHPFNIDLMPVELGSFDVIDRHDCVKKQREESRFGQLSSYSQETQEYTAKGCQVFLAQIFAKKEEDKSERKQIEDVPIVRDFPEVFPEDLPGLPPTRPVEFQIDLIPGAAPVARAPYRLAPSEMKELSEQLQELYLQRNEREHEEHLKTILELLKEEKLYAKVSKWNFDSKIQFPRTCHCKKESSLIGRKGRERFPLIKQKMSLPQYWRCRRDRRLLWYTVYASHKRLRIVARHGIPASIICDRDGRFTSNFWRSFQKALGTDISNRLTGVSSRNKQQKKDPLDQAKEASAPDRQKSYAESKNENQLDLKLSTSYAQGHDPGTGGPYGFVSWAAEPKVASVTFQSIAQYGKVAYRLELPQEVEAEFTTLSSYQT</sequence>
<dbReference type="PANTHER" id="PTHR15503">
    <property type="entry name" value="LDOC1 RELATED"/>
    <property type="match status" value="1"/>
</dbReference>
<keyword evidence="4" id="KW-1185">Reference proteome</keyword>
<dbReference type="InterPro" id="IPR012337">
    <property type="entry name" value="RNaseH-like_sf"/>
</dbReference>
<evidence type="ECO:0000256" key="1">
    <source>
        <dbReference type="SAM" id="Coils"/>
    </source>
</evidence>
<evidence type="ECO:0000313" key="4">
    <source>
        <dbReference type="Proteomes" id="UP001151760"/>
    </source>
</evidence>
<dbReference type="Gene3D" id="3.10.10.10">
    <property type="entry name" value="HIV Type 1 Reverse Transcriptase, subunit A, domain 1"/>
    <property type="match status" value="1"/>
</dbReference>
<dbReference type="InterPro" id="IPR036397">
    <property type="entry name" value="RNaseH_sf"/>
</dbReference>
<reference evidence="3" key="1">
    <citation type="journal article" date="2022" name="Int. J. Mol. Sci.">
        <title>Draft Genome of Tanacetum Coccineum: Genomic Comparison of Closely Related Tanacetum-Family Plants.</title>
        <authorList>
            <person name="Yamashiro T."/>
            <person name="Shiraishi A."/>
            <person name="Nakayama K."/>
            <person name="Satake H."/>
        </authorList>
    </citation>
    <scope>NUCLEOTIDE SEQUENCE</scope>
</reference>
<keyword evidence="3" id="KW-0808">Transferase</keyword>
<dbReference type="InterPro" id="IPR032567">
    <property type="entry name" value="RTL1-rel"/>
</dbReference>
<dbReference type="Proteomes" id="UP001151760">
    <property type="component" value="Unassembled WGS sequence"/>
</dbReference>